<feature type="domain" description="Histone chaperone" evidence="5">
    <location>
        <begin position="412"/>
        <end position="447"/>
    </location>
</feature>
<evidence type="ECO:0000259" key="5">
    <source>
        <dbReference type="SMART" id="SM01082"/>
    </source>
</evidence>
<name>A0AAQ3Q9L9_9LILI</name>
<feature type="compositionally biased region" description="Basic and acidic residues" evidence="4">
    <location>
        <begin position="292"/>
        <end position="307"/>
    </location>
</feature>
<dbReference type="Proteomes" id="UP001327560">
    <property type="component" value="Chromosome 3"/>
</dbReference>
<accession>A0AAQ3Q9L9</accession>
<feature type="compositionally biased region" description="Basic and acidic residues" evidence="4">
    <location>
        <begin position="325"/>
        <end position="340"/>
    </location>
</feature>
<dbReference type="GO" id="GO:0016874">
    <property type="term" value="F:ligase activity"/>
    <property type="evidence" value="ECO:0007669"/>
    <property type="project" value="UniProtKB-KW"/>
</dbReference>
<sequence length="492" mass="55374">MEVDEEVPKAKEAVEAEISRAMRARVSDFKERADTLTLEGVRRALEKDLGMKTFSLDAHKRFIKQCLDECFYGANDENVVKISGENASQSANVEKSRQSEDNQPPVPDESRKASSGFGRETEDSPASGEKVPKKNLNLLKDETINNQDTENDVDLNEEKIRKAIQSRAEYFRANSASISLASVRRLLEEDLKLEMKALDAYKSFITKELDKALEVQDVMKPTNGIKKQPKKISQKKDVKRPDRVSKRGRSESDSSDTNDSASEDEEDEDPKPKKKLTEKTKVGTKGPKRLKKSEEKSSSSSERKTGEQDPENGSEDESGNSSGDSHYHSSKGDAKKKQEKPTQVYGKRVEHLKSIIKSCGMGVPPTVYRRAKQVSESKREAYLIKELEEILKKEGLTINPSEKEIKAVKKKKERARELEGIDMSNIVSSSRRRTASSYIPLPKPKIEVESEEEEEEEEEEENEEETDDENEDDVSGSGPNDESDEGDEEESD</sequence>
<dbReference type="EMBL" id="CP136892">
    <property type="protein sequence ID" value="WOL02804.1"/>
    <property type="molecule type" value="Genomic_DNA"/>
</dbReference>
<feature type="region of interest" description="Disordered" evidence="4">
    <location>
        <begin position="88"/>
        <end position="151"/>
    </location>
</feature>
<feature type="compositionally biased region" description="Acidic residues" evidence="4">
    <location>
        <begin position="449"/>
        <end position="474"/>
    </location>
</feature>
<feature type="compositionally biased region" description="Acidic residues" evidence="4">
    <location>
        <begin position="308"/>
        <end position="318"/>
    </location>
</feature>
<feature type="compositionally biased region" description="Acidic residues" evidence="4">
    <location>
        <begin position="481"/>
        <end position="492"/>
    </location>
</feature>
<feature type="region of interest" description="Disordered" evidence="4">
    <location>
        <begin position="213"/>
        <end position="349"/>
    </location>
</feature>
<protein>
    <submittedName>
        <fullName evidence="6">DNA ligase 1</fullName>
    </submittedName>
</protein>
<keyword evidence="7" id="KW-1185">Reference proteome</keyword>
<evidence type="ECO:0000256" key="1">
    <source>
        <dbReference type="ARBA" id="ARBA00004123"/>
    </source>
</evidence>
<feature type="compositionally biased region" description="Acidic residues" evidence="4">
    <location>
        <begin position="253"/>
        <end position="269"/>
    </location>
</feature>
<evidence type="ECO:0000256" key="2">
    <source>
        <dbReference type="ARBA" id="ARBA00023186"/>
    </source>
</evidence>
<reference evidence="6 7" key="1">
    <citation type="submission" date="2023-10" db="EMBL/GenBank/DDBJ databases">
        <title>Chromosome-scale genome assembly provides insights into flower coloration mechanisms of Canna indica.</title>
        <authorList>
            <person name="Li C."/>
        </authorList>
    </citation>
    <scope>NUCLEOTIDE SEQUENCE [LARGE SCALE GENOMIC DNA]</scope>
    <source>
        <tissue evidence="6">Flower</tissue>
    </source>
</reference>
<dbReference type="PANTHER" id="PTHR15410:SF2">
    <property type="entry name" value="HIRA-INTERACTING PROTEIN 3"/>
    <property type="match status" value="1"/>
</dbReference>
<evidence type="ECO:0000313" key="7">
    <source>
        <dbReference type="Proteomes" id="UP001327560"/>
    </source>
</evidence>
<feature type="compositionally biased region" description="Basic and acidic residues" evidence="4">
    <location>
        <begin position="234"/>
        <end position="252"/>
    </location>
</feature>
<dbReference type="AlphaFoldDB" id="A0AAQ3Q9L9"/>
<dbReference type="PANTHER" id="PTHR15410">
    <property type="entry name" value="HIRA-INTERACTING PROTEIN 3"/>
    <property type="match status" value="1"/>
</dbReference>
<dbReference type="InterPro" id="IPR019098">
    <property type="entry name" value="Histone_chaperone_domain_CHZ"/>
</dbReference>
<proteinExistence type="predicted"/>
<gene>
    <name evidence="6" type="ORF">Cni_G11523</name>
</gene>
<dbReference type="Pfam" id="PF09649">
    <property type="entry name" value="CHZ"/>
    <property type="match status" value="1"/>
</dbReference>
<keyword evidence="3" id="KW-0539">Nucleus</keyword>
<evidence type="ECO:0000313" key="6">
    <source>
        <dbReference type="EMBL" id="WOL02804.1"/>
    </source>
</evidence>
<keyword evidence="6" id="KW-0436">Ligase</keyword>
<dbReference type="GO" id="GO:0005634">
    <property type="term" value="C:nucleus"/>
    <property type="evidence" value="ECO:0007669"/>
    <property type="project" value="UniProtKB-SubCell"/>
</dbReference>
<organism evidence="6 7">
    <name type="scientific">Canna indica</name>
    <name type="common">Indian-shot</name>
    <dbReference type="NCBI Taxonomy" id="4628"/>
    <lineage>
        <taxon>Eukaryota</taxon>
        <taxon>Viridiplantae</taxon>
        <taxon>Streptophyta</taxon>
        <taxon>Embryophyta</taxon>
        <taxon>Tracheophyta</taxon>
        <taxon>Spermatophyta</taxon>
        <taxon>Magnoliopsida</taxon>
        <taxon>Liliopsida</taxon>
        <taxon>Zingiberales</taxon>
        <taxon>Cannaceae</taxon>
        <taxon>Canna</taxon>
    </lineage>
</organism>
<evidence type="ECO:0000256" key="3">
    <source>
        <dbReference type="ARBA" id="ARBA00023242"/>
    </source>
</evidence>
<comment type="subcellular location">
    <subcellularLocation>
        <location evidence="1">Nucleus</location>
    </subcellularLocation>
</comment>
<feature type="region of interest" description="Disordered" evidence="4">
    <location>
        <begin position="415"/>
        <end position="492"/>
    </location>
</feature>
<keyword evidence="2" id="KW-0143">Chaperone</keyword>
<evidence type="ECO:0000256" key="4">
    <source>
        <dbReference type="SAM" id="MobiDB-lite"/>
    </source>
</evidence>
<dbReference type="InterPro" id="IPR037647">
    <property type="entry name" value="HIRIP3"/>
</dbReference>
<dbReference type="SMART" id="SM01082">
    <property type="entry name" value="CHZ"/>
    <property type="match status" value="1"/>
</dbReference>